<dbReference type="Gene3D" id="2.60.120.830">
    <property type="match status" value="1"/>
</dbReference>
<feature type="compositionally biased region" description="Low complexity" evidence="7">
    <location>
        <begin position="410"/>
        <end position="422"/>
    </location>
</feature>
<dbReference type="Pfam" id="PF00090">
    <property type="entry name" value="TSP_1"/>
    <property type="match status" value="1"/>
</dbReference>
<keyword evidence="5 6" id="KW-1015">Disulfide bond</keyword>
<keyword evidence="3" id="KW-0732">Signal</keyword>
<accession>A0A9Q1H192</accession>
<dbReference type="InterPro" id="IPR045371">
    <property type="entry name" value="ADAMTS_CR_3"/>
</dbReference>
<dbReference type="InterPro" id="IPR036383">
    <property type="entry name" value="TSP1_rpt_sf"/>
</dbReference>
<dbReference type="InterPro" id="IPR013273">
    <property type="entry name" value="ADAMTS/ADAMTS-like"/>
</dbReference>
<protein>
    <submittedName>
        <fullName evidence="10">Thrombospondin type-1 domain-containing protein 4</fullName>
    </submittedName>
</protein>
<dbReference type="FunFam" id="2.20.100.10:FF:000005">
    <property type="entry name" value="ADAM metallopeptidase with thrombospondin type 1 motif 9"/>
    <property type="match status" value="1"/>
</dbReference>
<evidence type="ECO:0000256" key="1">
    <source>
        <dbReference type="ARBA" id="ARBA00004613"/>
    </source>
</evidence>
<organism evidence="10 11">
    <name type="scientific">Holothuria leucospilota</name>
    <name type="common">Black long sea cucumber</name>
    <name type="synonym">Mertensiothuria leucospilota</name>
    <dbReference type="NCBI Taxonomy" id="206669"/>
    <lineage>
        <taxon>Eukaryota</taxon>
        <taxon>Metazoa</taxon>
        <taxon>Echinodermata</taxon>
        <taxon>Eleutherozoa</taxon>
        <taxon>Echinozoa</taxon>
        <taxon>Holothuroidea</taxon>
        <taxon>Aspidochirotacea</taxon>
        <taxon>Aspidochirotida</taxon>
        <taxon>Holothuriidae</taxon>
        <taxon>Holothuria</taxon>
    </lineage>
</organism>
<dbReference type="Proteomes" id="UP001152320">
    <property type="component" value="Chromosome 14"/>
</dbReference>
<dbReference type="Pfam" id="PF05986">
    <property type="entry name" value="ADAMTS_spacer1"/>
    <property type="match status" value="1"/>
</dbReference>
<dbReference type="Pfam" id="PF19236">
    <property type="entry name" value="ADAMTS_CR_3"/>
    <property type="match status" value="1"/>
</dbReference>
<feature type="region of interest" description="Disordered" evidence="7">
    <location>
        <begin position="362"/>
        <end position="494"/>
    </location>
</feature>
<dbReference type="PROSITE" id="PS50092">
    <property type="entry name" value="TSP1"/>
    <property type="match status" value="5"/>
</dbReference>
<keyword evidence="8" id="KW-0812">Transmembrane</keyword>
<dbReference type="GO" id="GO:0004222">
    <property type="term" value="F:metalloendopeptidase activity"/>
    <property type="evidence" value="ECO:0007669"/>
    <property type="project" value="TreeGrafter"/>
</dbReference>
<dbReference type="GO" id="GO:0005576">
    <property type="term" value="C:extracellular region"/>
    <property type="evidence" value="ECO:0007669"/>
    <property type="project" value="UniProtKB-SubCell"/>
</dbReference>
<dbReference type="PRINTS" id="PR01857">
    <property type="entry name" value="ADAMTSFAMILY"/>
</dbReference>
<feature type="disulfide bond" evidence="6">
    <location>
        <begin position="52"/>
        <end position="94"/>
    </location>
</feature>
<dbReference type="PANTHER" id="PTHR13723:SF316">
    <property type="entry name" value="LONELY HEART, ISOFORM A"/>
    <property type="match status" value="1"/>
</dbReference>
<dbReference type="InterPro" id="IPR050439">
    <property type="entry name" value="ADAMTS_ADAMTS-like"/>
</dbReference>
<dbReference type="OrthoDB" id="10062690at2759"/>
<feature type="compositionally biased region" description="Low complexity" evidence="7">
    <location>
        <begin position="480"/>
        <end position="489"/>
    </location>
</feature>
<keyword evidence="4" id="KW-0677">Repeat</keyword>
<gene>
    <name evidence="10" type="ORF">HOLleu_28142</name>
</gene>
<dbReference type="GO" id="GO:0006508">
    <property type="term" value="P:proteolysis"/>
    <property type="evidence" value="ECO:0007669"/>
    <property type="project" value="TreeGrafter"/>
</dbReference>
<keyword evidence="11" id="KW-1185">Reference proteome</keyword>
<keyword evidence="8" id="KW-0472">Membrane</keyword>
<evidence type="ECO:0000259" key="9">
    <source>
        <dbReference type="PROSITE" id="PS50900"/>
    </source>
</evidence>
<feature type="domain" description="PLAC" evidence="9">
    <location>
        <begin position="865"/>
        <end position="902"/>
    </location>
</feature>
<reference evidence="10" key="1">
    <citation type="submission" date="2021-10" db="EMBL/GenBank/DDBJ databases">
        <title>Tropical sea cucumber genome reveals ecological adaptation and Cuvierian tubules defense mechanism.</title>
        <authorList>
            <person name="Chen T."/>
        </authorList>
    </citation>
    <scope>NUCLEOTIDE SEQUENCE</scope>
    <source>
        <strain evidence="10">Nanhai2018</strain>
        <tissue evidence="10">Muscle</tissue>
    </source>
</reference>
<evidence type="ECO:0000256" key="4">
    <source>
        <dbReference type="ARBA" id="ARBA00022737"/>
    </source>
</evidence>
<feature type="transmembrane region" description="Helical" evidence="8">
    <location>
        <begin position="12"/>
        <end position="33"/>
    </location>
</feature>
<dbReference type="InterPro" id="IPR000884">
    <property type="entry name" value="TSP1_rpt"/>
</dbReference>
<dbReference type="FunFam" id="2.60.120.830:FF:000001">
    <property type="entry name" value="A disintegrin and metalloproteinase with thrombospondin motifs 1"/>
    <property type="match status" value="1"/>
</dbReference>
<sequence length="905" mass="99930">MEIRKLNTPWTVAAVLLYIIVISIPSTLTFTGLQGRAGLRAHWSHWSGWSSCSRTCGGGVAEQTRTCLRRRRGRAKSMHTSNHCVGLYKRYKMCNRKECPEGSRPFREEQCDMYNTMPLMDRLYTWEALIKENKPCELHCRAQGQTFFAKLADKVIDGTPCRNNSDIDVCVDGMCKRVGCDGVLGSGLVLDKCGVCGGSNTDCEITREYFDKNDLSVGYHIIATVPEGAMYINMTELRRSRNYLAVESADGKPYINGAWHIDYPGNFTVAGTVFQYKRSTRTDEGEQILAMGPTNEVVHLMMIYQQANPGVYYEYTIPLHKPSDVRGVGGDLVNEQDYDYSSYSDYEAGVVPGNRYTGSFTAHLPGSSNPKGPSGGTYPYKYPSFGQGNPPSGGRVPIYEAVDTPGHIGGRYPPYGNPGYQPHSRPPADTPYDPRQQGGSSLSGQYPPRVVEPPRQSDPAQYPNRGLNDELKQGEVGTFDPPSESSSSDEIVDGTEDTNNMMYYWMETQMTECSRSCAGGIQQSMSQCVEFTTAAPVDDSMCVLDWKPATKTMACNTQPCPPTWTIGEWTECSASCGQSRRIRQVLCKEQRTISVITTVPLENCNQTSRPTSMEACDVPSCAAWQVGDWGECSADCGIGEKQRRVYCEADGAEVLERNCAGQEKPDPRQECDMGSCVPEWLYSSYAESCSVGCGTGYKTRNVICSTAGVAGAVSQENCEGMKKPKATKVCNRGSCGAKWVMSEWSQCTSECGPGTQSRTVVCLSSRNYPRIVSDSDCRGEKPAENQECLVRECGSMWYTSDYSQCSRSCGGGTMTRTVKCLNEAFEPSTDCPDEDKPSSAESCNPHECVDNAPPTNAPPYEFSSTSEDCRDKFSYCNKVARSRLCSYSYYSRLCCFSCYNQINKR</sequence>
<evidence type="ECO:0000256" key="7">
    <source>
        <dbReference type="SAM" id="MobiDB-lite"/>
    </source>
</evidence>
<dbReference type="PROSITE" id="PS50900">
    <property type="entry name" value="PLAC"/>
    <property type="match status" value="1"/>
</dbReference>
<dbReference type="Pfam" id="PF19030">
    <property type="entry name" value="TSP1_ADAMTS"/>
    <property type="match status" value="6"/>
</dbReference>
<dbReference type="SUPFAM" id="SSF82895">
    <property type="entry name" value="TSP-1 type 1 repeat"/>
    <property type="match status" value="7"/>
</dbReference>
<evidence type="ECO:0000256" key="3">
    <source>
        <dbReference type="ARBA" id="ARBA00022729"/>
    </source>
</evidence>
<dbReference type="InterPro" id="IPR010909">
    <property type="entry name" value="PLAC"/>
</dbReference>
<dbReference type="GO" id="GO:0030198">
    <property type="term" value="P:extracellular matrix organization"/>
    <property type="evidence" value="ECO:0007669"/>
    <property type="project" value="InterPro"/>
</dbReference>
<dbReference type="EMBL" id="JAIZAY010000014">
    <property type="protein sequence ID" value="KAJ8028890.1"/>
    <property type="molecule type" value="Genomic_DNA"/>
</dbReference>
<evidence type="ECO:0000313" key="11">
    <source>
        <dbReference type="Proteomes" id="UP001152320"/>
    </source>
</evidence>
<dbReference type="PANTHER" id="PTHR13723">
    <property type="entry name" value="ADAMTS A DISINTEGRIN AND METALLOPROTEASE WITH THROMBOSPONDIN MOTIFS PROTEASE"/>
    <property type="match status" value="1"/>
</dbReference>
<dbReference type="Pfam" id="PF08686">
    <property type="entry name" value="PLAC"/>
    <property type="match status" value="1"/>
</dbReference>
<comment type="caution">
    <text evidence="10">The sequence shown here is derived from an EMBL/GenBank/DDBJ whole genome shotgun (WGS) entry which is preliminary data.</text>
</comment>
<keyword evidence="8" id="KW-1133">Transmembrane helix</keyword>
<dbReference type="Gene3D" id="2.20.100.10">
    <property type="entry name" value="Thrombospondin type-1 (TSP1) repeat"/>
    <property type="match status" value="7"/>
</dbReference>
<dbReference type="GO" id="GO:0031012">
    <property type="term" value="C:extracellular matrix"/>
    <property type="evidence" value="ECO:0007669"/>
    <property type="project" value="TreeGrafter"/>
</dbReference>
<dbReference type="AlphaFoldDB" id="A0A9Q1H192"/>
<evidence type="ECO:0000313" key="10">
    <source>
        <dbReference type="EMBL" id="KAJ8028890.1"/>
    </source>
</evidence>
<keyword evidence="2" id="KW-0964">Secreted</keyword>
<evidence type="ECO:0000256" key="6">
    <source>
        <dbReference type="PIRSR" id="PIRSR613273-3"/>
    </source>
</evidence>
<evidence type="ECO:0000256" key="2">
    <source>
        <dbReference type="ARBA" id="ARBA00022525"/>
    </source>
</evidence>
<dbReference type="SMART" id="SM00209">
    <property type="entry name" value="TSP1"/>
    <property type="match status" value="7"/>
</dbReference>
<evidence type="ECO:0000256" key="8">
    <source>
        <dbReference type="SAM" id="Phobius"/>
    </source>
</evidence>
<feature type="disulfide bond" evidence="6">
    <location>
        <begin position="67"/>
        <end position="84"/>
    </location>
</feature>
<name>A0A9Q1H192_HOLLE</name>
<comment type="subcellular location">
    <subcellularLocation>
        <location evidence="1">Secreted</location>
    </subcellularLocation>
</comment>
<feature type="disulfide bond" evidence="6">
    <location>
        <begin position="56"/>
        <end position="99"/>
    </location>
</feature>
<proteinExistence type="predicted"/>
<evidence type="ECO:0000256" key="5">
    <source>
        <dbReference type="ARBA" id="ARBA00023157"/>
    </source>
</evidence>
<dbReference type="InterPro" id="IPR010294">
    <property type="entry name" value="ADAMTS_spacer1"/>
</dbReference>